<dbReference type="EMBL" id="WDBY01000010">
    <property type="protein sequence ID" value="KAB6479236.1"/>
    <property type="molecule type" value="Genomic_DNA"/>
</dbReference>
<proteinExistence type="predicted"/>
<dbReference type="Proteomes" id="UP000483142">
    <property type="component" value="Unassembled WGS sequence"/>
</dbReference>
<dbReference type="GO" id="GO:0016301">
    <property type="term" value="F:kinase activity"/>
    <property type="evidence" value="ECO:0007669"/>
    <property type="project" value="UniProtKB-KW"/>
</dbReference>
<comment type="caution">
    <text evidence="1">The sequence shown here is derived from an EMBL/GenBank/DDBJ whole genome shotgun (WGS) entry which is preliminary data.</text>
</comment>
<evidence type="ECO:0000313" key="4">
    <source>
        <dbReference type="Proteomes" id="UP000483142"/>
    </source>
</evidence>
<name>A0A6G0GQS3_PHOVU</name>
<protein>
    <submittedName>
        <fullName evidence="1">Sensor histidine kinase</fullName>
    </submittedName>
</protein>
<gene>
    <name evidence="2" type="ORF">GAZ06_07200</name>
    <name evidence="1" type="ORF">GAZ09_07035</name>
</gene>
<organism evidence="1 4">
    <name type="scientific">Phocaeicola vulgatus</name>
    <name type="common">Bacteroides vulgatus</name>
    <dbReference type="NCBI Taxonomy" id="821"/>
    <lineage>
        <taxon>Bacteria</taxon>
        <taxon>Pseudomonadati</taxon>
        <taxon>Bacteroidota</taxon>
        <taxon>Bacteroidia</taxon>
        <taxon>Bacteroidales</taxon>
        <taxon>Bacteroidaceae</taxon>
        <taxon>Phocaeicola</taxon>
    </lineage>
</organism>
<evidence type="ECO:0000313" key="1">
    <source>
        <dbReference type="EMBL" id="KAB6454408.1"/>
    </source>
</evidence>
<evidence type="ECO:0000313" key="3">
    <source>
        <dbReference type="Proteomes" id="UP000468344"/>
    </source>
</evidence>
<keyword evidence="1" id="KW-0418">Kinase</keyword>
<dbReference type="SUPFAM" id="SSF55874">
    <property type="entry name" value="ATPase domain of HSP90 chaperone/DNA topoisomerase II/histidine kinase"/>
    <property type="match status" value="1"/>
</dbReference>
<dbReference type="Gene3D" id="3.30.565.10">
    <property type="entry name" value="Histidine kinase-like ATPase, C-terminal domain"/>
    <property type="match status" value="1"/>
</dbReference>
<sequence>MVSRSWEFLDSLSKSEIELLSSAIELSGLPEYNIAEGLSMFIRDLAAITGCKDYSSILHWCIGDNRDKSKSLDNLEGEYLSQIYKLIEYIEGKNQSNIIQKAFCILDLHGLYWSQELLDEIYLLPSKPAEGVFVYGRDIRYGLQHGDSNTIENKGQIIPKVLLLLVKLGFIRNIAKNYLQNKLIPLICAFIIIRNERCYQFTDCNSCKNYICALIDSKSNGDSVSIINKVLSDDARSLIIPKTKWNKIKCFENDIINMLNERIHDNGIIEDINWGYNIHDVVVNNSILSKRRHAFMHAIGDDIKAVIAKLVRDLNSNVQLSELKGNEILTIDAYYKKWLEDIRSIPLDESLPETVLFSNIKEVVAKGEDLVNKVSPLFHTLVDHYAYIFHGYQDGNNRTYGRLEGFIKSEAKLRKMITDFSSSKTYRKVQDTPAIYMMELIKSTLDDVTKFVEFQNEAKCDMVSINLNPSDFQEHVLNNFKSNLLEKAFFKRDNVRNRIKVYVSCKDDKLAICLSNSGEPFKGDTSRIFEEHYTFGENRGNGQGMYDARQYMNYIGGDIQMQAFQYMEYPVRFVLIFPISNKQV</sequence>
<accession>A0A6G0GQS3</accession>
<dbReference type="InterPro" id="IPR036890">
    <property type="entry name" value="HATPase_C_sf"/>
</dbReference>
<reference evidence="3 4" key="1">
    <citation type="journal article" date="2019" name="Nat. Med.">
        <title>A library of human gut bacterial isolates paired with longitudinal multiomics data enables mechanistic microbiome research.</title>
        <authorList>
            <person name="Poyet M."/>
            <person name="Groussin M."/>
            <person name="Gibbons S.M."/>
            <person name="Avila-Pacheco J."/>
            <person name="Jiang X."/>
            <person name="Kearney S.M."/>
            <person name="Perrotta A.R."/>
            <person name="Berdy B."/>
            <person name="Zhao S."/>
            <person name="Lieberman T.D."/>
            <person name="Swanson P.K."/>
            <person name="Smith M."/>
            <person name="Roesemann S."/>
            <person name="Alexander J.E."/>
            <person name="Rich S.A."/>
            <person name="Livny J."/>
            <person name="Vlamakis H."/>
            <person name="Clish C."/>
            <person name="Bullock K."/>
            <person name="Deik A."/>
            <person name="Scott J."/>
            <person name="Pierce K.A."/>
            <person name="Xavier R.J."/>
            <person name="Alm E.J."/>
        </authorList>
    </citation>
    <scope>NUCLEOTIDE SEQUENCE [LARGE SCALE GENOMIC DNA]</scope>
    <source>
        <strain evidence="2 3">BIOML-A140</strain>
        <strain evidence="1 4">BIOML-A141</strain>
    </source>
</reference>
<dbReference type="Proteomes" id="UP000468344">
    <property type="component" value="Unassembled WGS sequence"/>
</dbReference>
<dbReference type="RefSeq" id="WP_195584512.1">
    <property type="nucleotide sequence ID" value="NZ_JADNLG010000001.1"/>
</dbReference>
<dbReference type="AlphaFoldDB" id="A0A6G0GQS3"/>
<evidence type="ECO:0000313" key="2">
    <source>
        <dbReference type="EMBL" id="KAB6479236.1"/>
    </source>
</evidence>
<dbReference type="EMBL" id="WDBZ01000011">
    <property type="protein sequence ID" value="KAB6454408.1"/>
    <property type="molecule type" value="Genomic_DNA"/>
</dbReference>
<keyword evidence="1" id="KW-0808">Transferase</keyword>